<dbReference type="InterPro" id="IPR001647">
    <property type="entry name" value="HTH_TetR"/>
</dbReference>
<dbReference type="Gene3D" id="1.10.357.10">
    <property type="entry name" value="Tetracycline Repressor, domain 2"/>
    <property type="match status" value="1"/>
</dbReference>
<evidence type="ECO:0000259" key="3">
    <source>
        <dbReference type="PROSITE" id="PS50977"/>
    </source>
</evidence>
<dbReference type="Proteomes" id="UP001158045">
    <property type="component" value="Unassembled WGS sequence"/>
</dbReference>
<evidence type="ECO:0000313" key="4">
    <source>
        <dbReference type="EMBL" id="MDH8676802.1"/>
    </source>
</evidence>
<dbReference type="EMBL" id="JARYZI010000001">
    <property type="protein sequence ID" value="MDH8676802.1"/>
    <property type="molecule type" value="Genomic_DNA"/>
</dbReference>
<dbReference type="PANTHER" id="PTHR43479:SF11">
    <property type="entry name" value="ACREF_ENVCD OPERON REPRESSOR-RELATED"/>
    <property type="match status" value="1"/>
</dbReference>
<dbReference type="SUPFAM" id="SSF46689">
    <property type="entry name" value="Homeodomain-like"/>
    <property type="match status" value="1"/>
</dbReference>
<evidence type="ECO:0000313" key="5">
    <source>
        <dbReference type="Proteomes" id="UP001158045"/>
    </source>
</evidence>
<dbReference type="InterPro" id="IPR050624">
    <property type="entry name" value="HTH-type_Tx_Regulator"/>
</dbReference>
<name>A0ABT6N8Q5_9FIRM</name>
<accession>A0ABT6N8Q5</accession>
<dbReference type="PANTHER" id="PTHR43479">
    <property type="entry name" value="ACREF/ENVCD OPERON REPRESSOR-RELATED"/>
    <property type="match status" value="1"/>
</dbReference>
<organism evidence="4 5">
    <name type="scientific">Fusibacter bizertensis</name>
    <dbReference type="NCBI Taxonomy" id="1488331"/>
    <lineage>
        <taxon>Bacteria</taxon>
        <taxon>Bacillati</taxon>
        <taxon>Bacillota</taxon>
        <taxon>Clostridia</taxon>
        <taxon>Eubacteriales</taxon>
        <taxon>Eubacteriales Family XII. Incertae Sedis</taxon>
        <taxon>Fusibacter</taxon>
    </lineage>
</organism>
<dbReference type="RefSeq" id="WP_281092601.1">
    <property type="nucleotide sequence ID" value="NZ_JARYZI010000001.1"/>
</dbReference>
<evidence type="ECO:0000256" key="1">
    <source>
        <dbReference type="ARBA" id="ARBA00023125"/>
    </source>
</evidence>
<keyword evidence="5" id="KW-1185">Reference proteome</keyword>
<protein>
    <submittedName>
        <fullName evidence="4">TetR/AcrR family transcriptional regulator</fullName>
    </submittedName>
</protein>
<dbReference type="PROSITE" id="PS50977">
    <property type="entry name" value="HTH_TETR_2"/>
    <property type="match status" value="1"/>
</dbReference>
<keyword evidence="1 2" id="KW-0238">DNA-binding</keyword>
<dbReference type="InterPro" id="IPR009057">
    <property type="entry name" value="Homeodomain-like_sf"/>
</dbReference>
<dbReference type="InterPro" id="IPR036271">
    <property type="entry name" value="Tet_transcr_reg_TetR-rel_C_sf"/>
</dbReference>
<reference evidence="4 5" key="1">
    <citation type="submission" date="2023-04" db="EMBL/GenBank/DDBJ databases">
        <title>Fusibacter bizertensis strain WBS, isolated from littoral bottom sediments of the Arctic seas - biochemical and genomic analysis.</title>
        <authorList>
            <person name="Brioukhanov A.L."/>
        </authorList>
    </citation>
    <scope>NUCLEOTIDE SEQUENCE [LARGE SCALE GENOMIC DNA]</scope>
    <source>
        <strain evidence="4 5">WBS</strain>
    </source>
</reference>
<proteinExistence type="predicted"/>
<comment type="caution">
    <text evidence="4">The sequence shown here is derived from an EMBL/GenBank/DDBJ whole genome shotgun (WGS) entry which is preliminary data.</text>
</comment>
<sequence length="209" mass="25010">MKKIEKLKSFERKDELIKAALDEFIQTDYEKASLNNIIKNAQISKGTFYYHFENKEALYLYLLENSANVKWTFINENSGKDQEQFAKMNLFDKFIYQAELGYEFAKRYPQYYQLSLRLSKEKNHPIYTKAIAYLGGNSEALMRQMIDAAYENHELDHHFDKEFIIKVLAYQFMHYDSIFDEVTDLEFNMKNLKLYVEFLKKGFSHKGDR</sequence>
<dbReference type="PRINTS" id="PR00455">
    <property type="entry name" value="HTHTETR"/>
</dbReference>
<dbReference type="Pfam" id="PF00440">
    <property type="entry name" value="TetR_N"/>
    <property type="match status" value="1"/>
</dbReference>
<gene>
    <name evidence="4" type="ORF">QE109_01520</name>
</gene>
<evidence type="ECO:0000256" key="2">
    <source>
        <dbReference type="PROSITE-ProRule" id="PRU00335"/>
    </source>
</evidence>
<dbReference type="SUPFAM" id="SSF48498">
    <property type="entry name" value="Tetracyclin repressor-like, C-terminal domain"/>
    <property type="match status" value="1"/>
</dbReference>
<feature type="domain" description="HTH tetR-type" evidence="3">
    <location>
        <begin position="10"/>
        <end position="70"/>
    </location>
</feature>
<feature type="DNA-binding region" description="H-T-H motif" evidence="2">
    <location>
        <begin position="33"/>
        <end position="52"/>
    </location>
</feature>